<dbReference type="InterPro" id="IPR039131">
    <property type="entry name" value="NDUFAF1"/>
</dbReference>
<dbReference type="InterPro" id="IPR013857">
    <property type="entry name" value="NADH-UbQ_OxRdtase-assoc_prot30"/>
</dbReference>
<dbReference type="PANTHER" id="PTHR13194">
    <property type="entry name" value="COMPLEX I INTERMEDIATE-ASSOCIATED PROTEIN 30"/>
    <property type="match status" value="1"/>
</dbReference>
<evidence type="ECO:0000313" key="3">
    <source>
        <dbReference type="EMBL" id="WPL16804.1"/>
    </source>
</evidence>
<proteinExistence type="inferred from homology"/>
<dbReference type="RefSeq" id="WP_328987337.1">
    <property type="nucleotide sequence ID" value="NZ_CP121472.1"/>
</dbReference>
<comment type="similarity">
    <text evidence="1">Belongs to the CIA30 family.</text>
</comment>
<accession>A0ABZ0S8I0</accession>
<dbReference type="Proteomes" id="UP001432180">
    <property type="component" value="Chromosome"/>
</dbReference>
<sequence length="199" mass="21483">MADERGASAGVSGGAPEAGLERPVDGWLIDDFRDPTHSRLGTSWRAVSDQVMGGVSSARMHRIHSDGRDALCLEGEVSLENNGGFAQINLDLAADGPLDASGHAGVWLIQRGNGADYSLHLKTFATRLPWQSYRAGFASTPNWTLVRLPFADFVPHRLDQPLDLTRLKRLGLVAIGRAMTAELCVTEVGFYRDAKIGGQ</sequence>
<dbReference type="SUPFAM" id="SSF49785">
    <property type="entry name" value="Galactose-binding domain-like"/>
    <property type="match status" value="1"/>
</dbReference>
<dbReference type="Pfam" id="PF08547">
    <property type="entry name" value="CIA30"/>
    <property type="match status" value="1"/>
</dbReference>
<feature type="domain" description="NADH:ubiquinone oxidoreductase intermediate-associated protein 30" evidence="2">
    <location>
        <begin position="42"/>
        <end position="177"/>
    </location>
</feature>
<dbReference type="InterPro" id="IPR008979">
    <property type="entry name" value="Galactose-bd-like_sf"/>
</dbReference>
<dbReference type="EMBL" id="CP121472">
    <property type="protein sequence ID" value="WPL16804.1"/>
    <property type="molecule type" value="Genomic_DNA"/>
</dbReference>
<gene>
    <name evidence="3" type="ORF">Thiowin_01778</name>
</gene>
<dbReference type="PANTHER" id="PTHR13194:SF19">
    <property type="entry name" value="NAD(P)-BINDING ROSSMANN-FOLD SUPERFAMILY PROTEIN"/>
    <property type="match status" value="1"/>
</dbReference>
<evidence type="ECO:0000313" key="4">
    <source>
        <dbReference type="Proteomes" id="UP001432180"/>
    </source>
</evidence>
<protein>
    <submittedName>
        <fullName evidence="3">Complex I intermediate-associated protein 30 (CIA30)</fullName>
    </submittedName>
</protein>
<evidence type="ECO:0000259" key="2">
    <source>
        <dbReference type="Pfam" id="PF08547"/>
    </source>
</evidence>
<evidence type="ECO:0000256" key="1">
    <source>
        <dbReference type="ARBA" id="ARBA00007884"/>
    </source>
</evidence>
<name>A0ABZ0S8I0_9GAMM</name>
<organism evidence="3 4">
    <name type="scientific">Thiorhodovibrio winogradskyi</name>
    <dbReference type="NCBI Taxonomy" id="77007"/>
    <lineage>
        <taxon>Bacteria</taxon>
        <taxon>Pseudomonadati</taxon>
        <taxon>Pseudomonadota</taxon>
        <taxon>Gammaproteobacteria</taxon>
        <taxon>Chromatiales</taxon>
        <taxon>Chromatiaceae</taxon>
        <taxon>Thiorhodovibrio</taxon>
    </lineage>
</organism>
<reference evidence="3 4" key="1">
    <citation type="journal article" date="2023" name="Microorganisms">
        <title>Thiorhodovibrio frisius and Trv. litoralis spp. nov., Two Novel Members from a Clade of Fastidious Purple Sulfur Bacteria That Exhibit Unique Red-Shifted Light-Harvesting Capabilities.</title>
        <authorList>
            <person name="Methner A."/>
            <person name="Kuzyk S.B."/>
            <person name="Petersen J."/>
            <person name="Bauer S."/>
            <person name="Brinkmann H."/>
            <person name="Sichau K."/>
            <person name="Wanner G."/>
            <person name="Wolf J."/>
            <person name="Neumann-Schaal M."/>
            <person name="Henke P."/>
            <person name="Tank M."/>
            <person name="Sproer C."/>
            <person name="Bunk B."/>
            <person name="Overmann J."/>
        </authorList>
    </citation>
    <scope>NUCLEOTIDE SEQUENCE [LARGE SCALE GENOMIC DNA]</scope>
    <source>
        <strain evidence="3 4">DSM 6702</strain>
    </source>
</reference>
<keyword evidence="4" id="KW-1185">Reference proteome</keyword>